<evidence type="ECO:0000313" key="3">
    <source>
        <dbReference type="EMBL" id="HIZ15234.1"/>
    </source>
</evidence>
<accession>A0A9D2DE57</accession>
<feature type="compositionally biased region" description="Basic and acidic residues" evidence="1">
    <location>
        <begin position="502"/>
        <end position="520"/>
    </location>
</feature>
<dbReference type="NCBIfam" id="NF041131">
    <property type="entry name" value="RicT_YaaT_fam"/>
    <property type="match status" value="1"/>
</dbReference>
<organism evidence="3 4">
    <name type="scientific">Candidatus Tidjanibacter faecipullorum</name>
    <dbReference type="NCBI Taxonomy" id="2838766"/>
    <lineage>
        <taxon>Bacteria</taxon>
        <taxon>Pseudomonadati</taxon>
        <taxon>Bacteroidota</taxon>
        <taxon>Bacteroidia</taxon>
        <taxon>Bacteroidales</taxon>
        <taxon>Rikenellaceae</taxon>
        <taxon>Tidjanibacter</taxon>
    </lineage>
</organism>
<proteinExistence type="predicted"/>
<feature type="domain" description="PSP1 C-terminal" evidence="2">
    <location>
        <begin position="123"/>
        <end position="208"/>
    </location>
</feature>
<evidence type="ECO:0000313" key="4">
    <source>
        <dbReference type="Proteomes" id="UP000824014"/>
    </source>
</evidence>
<dbReference type="PANTHER" id="PTHR43830">
    <property type="entry name" value="PROTEIN PSP1"/>
    <property type="match status" value="1"/>
</dbReference>
<dbReference type="PANTHER" id="PTHR43830:SF3">
    <property type="entry name" value="PROTEIN PSP1"/>
    <property type="match status" value="1"/>
</dbReference>
<dbReference type="InterPro" id="IPR047767">
    <property type="entry name" value="PSP1-like"/>
</dbReference>
<dbReference type="InterPro" id="IPR007557">
    <property type="entry name" value="PSP1_C"/>
</dbReference>
<feature type="compositionally biased region" description="Low complexity" evidence="1">
    <location>
        <begin position="387"/>
        <end position="408"/>
    </location>
</feature>
<gene>
    <name evidence="3" type="ORF">H9816_04920</name>
</gene>
<name>A0A9D2DE57_9BACT</name>
<feature type="compositionally biased region" description="Basic and acidic residues" evidence="1">
    <location>
        <begin position="530"/>
        <end position="548"/>
    </location>
</feature>
<feature type="compositionally biased region" description="Low complexity" evidence="1">
    <location>
        <begin position="464"/>
        <end position="473"/>
    </location>
</feature>
<evidence type="ECO:0000256" key="1">
    <source>
        <dbReference type="SAM" id="MobiDB-lite"/>
    </source>
</evidence>
<dbReference type="Proteomes" id="UP000824014">
    <property type="component" value="Unassembled WGS sequence"/>
</dbReference>
<feature type="compositionally biased region" description="Basic and acidic residues" evidence="1">
    <location>
        <begin position="474"/>
        <end position="488"/>
    </location>
</feature>
<comment type="caution">
    <text evidence="3">The sequence shown here is derived from an EMBL/GenBank/DDBJ whole genome shotgun (WGS) entry which is preliminary data.</text>
</comment>
<feature type="compositionally biased region" description="Basic and acidic residues" evidence="1">
    <location>
        <begin position="447"/>
        <end position="463"/>
    </location>
</feature>
<dbReference type="Pfam" id="PF04468">
    <property type="entry name" value="PSP1"/>
    <property type="match status" value="1"/>
</dbReference>
<reference evidence="3" key="1">
    <citation type="journal article" date="2021" name="PeerJ">
        <title>Extensive microbial diversity within the chicken gut microbiome revealed by metagenomics and culture.</title>
        <authorList>
            <person name="Gilroy R."/>
            <person name="Ravi A."/>
            <person name="Getino M."/>
            <person name="Pursley I."/>
            <person name="Horton D.L."/>
            <person name="Alikhan N.F."/>
            <person name="Baker D."/>
            <person name="Gharbi K."/>
            <person name="Hall N."/>
            <person name="Watson M."/>
            <person name="Adriaenssens E.M."/>
            <person name="Foster-Nyarko E."/>
            <person name="Jarju S."/>
            <person name="Secka A."/>
            <person name="Antonio M."/>
            <person name="Oren A."/>
            <person name="Chaudhuri R.R."/>
            <person name="La Ragione R."/>
            <person name="Hildebrand F."/>
            <person name="Pallen M.J."/>
        </authorList>
    </citation>
    <scope>NUCLEOTIDE SEQUENCE</scope>
    <source>
        <strain evidence="3">ChiHjej11B10-19426</strain>
    </source>
</reference>
<dbReference type="AlphaFoldDB" id="A0A9D2DE57"/>
<feature type="compositionally biased region" description="Basic and acidic residues" evidence="1">
    <location>
        <begin position="411"/>
        <end position="437"/>
    </location>
</feature>
<reference evidence="3" key="2">
    <citation type="submission" date="2021-04" db="EMBL/GenBank/DDBJ databases">
        <authorList>
            <person name="Gilroy R."/>
        </authorList>
    </citation>
    <scope>NUCLEOTIDE SEQUENCE</scope>
    <source>
        <strain evidence="3">ChiHjej11B10-19426</strain>
    </source>
</reference>
<protein>
    <recommendedName>
        <fullName evidence="2">PSP1 C-terminal domain-containing protein</fullName>
    </recommendedName>
</protein>
<dbReference type="EMBL" id="DXCC01000015">
    <property type="protein sequence ID" value="HIZ15234.1"/>
    <property type="molecule type" value="Genomic_DNA"/>
</dbReference>
<dbReference type="GO" id="GO:0005737">
    <property type="term" value="C:cytoplasm"/>
    <property type="evidence" value="ECO:0007669"/>
    <property type="project" value="TreeGrafter"/>
</dbReference>
<dbReference type="PROSITE" id="PS51411">
    <property type="entry name" value="PSP1_C"/>
    <property type="match status" value="1"/>
</dbReference>
<sequence>MTAFQNKKDKEERVLDMGRGCEFCGCGTDDVSVTVCGGCHKLHVTDWLQEYPDSIPSDIFEVRFKNTRRSYYRNVNGLSLKEGDIVAVEASPGHDIGIISLAGDMVARQMRRVGFNPQNGEFKKIYRKAKPYDIDKWQEAIALEHETMIRARQIAAEMNLNMKIGDVEYQGDKIKAIFYYIADERVDFRELIKVFAEVFHIRVEMKQIGARQEAGRIGGLGSCGRELCCASWISSFMSVTTNAARTQDISLNPQKLAGQCSKLKCCLMYEYDDYMDARREFPRVNAPLQVANGEYYFVKNDILARTMSFSATQGSLEGLVTIPIERVREVMKLNAKGIRPERLEGESRTTVAETDPGFVNVIGEDSITRFDKVRGGRRRNRNRGDRQQNNTAAENNGNNNNNGDTAAGKPEAQESRRGRNRNDRKAGDRTGENREQTAPKQPAQSENKTERQPADKNQNRRDNNASNGNNTSNRRNEGNRRGGERKPATDPVTGNAANGDGAAEKRPQPQNGERRERTDRPQNNNRGGNRRNEGNRREGGERTAEKPAAEASNAPRKGDEPRTENGQGGSRRSRQRQRNNQNQQSRERKEERRPEGTTGAGAARKEEA</sequence>
<feature type="compositionally biased region" description="Basic and acidic residues" evidence="1">
    <location>
        <begin position="585"/>
        <end position="595"/>
    </location>
</feature>
<feature type="region of interest" description="Disordered" evidence="1">
    <location>
        <begin position="370"/>
        <end position="608"/>
    </location>
</feature>
<evidence type="ECO:0000259" key="2">
    <source>
        <dbReference type="PROSITE" id="PS51411"/>
    </source>
</evidence>